<sequence>MVLTPTQLDAALNMLAEDFHTTPCELFLSLIRSTMHHQHSAFIEVIHRSPAILAAMEDHPRLSDLYLNTAKELVTRQCKNEVVKLSSKSNEFHFAANSMTEEQIRAYQVSDAIEKRRHEKRKAGEALGDEEIDEDEIPDDSDDEPEDAVDQAVERRQKLSNIRGLLCASVLMRSSNQYCNAFQSVVGMFLHATNTPETVREFLSALGISITTTTINSAVRSLSKSTRKKMKDLGKSLRALFAYDNLDLEMKPLVPTLETEKDNLVHLTTGTMLPLHPNTALADLDCSDELWERCPPGQPSGVPMANLLRLHVKPLDSDGLDGRNRFNRWQFLYDLVHHGPEFFRRFKGDLGDAEVYEAIEPIHQTLQVPNQTLDIAPSTPASNARAIEELLAQAGIKDSGEGGGVSIGNHVVLISGDLLTGERIRSLLASRQEERTPWRRMQFVVYVMGLFHLKMAAVEAIWRIFIRDKNAREDTTSLMQLLSQIRPQETGKLASKPGFRRMHEAIQHVGIVLRLDCWRILAADLHNLCFSLEDLAARQPTWEELVKMATKLCQSHVAPNDIQTTTRLQDESARDAQHENGLIRQQCFLLYEELSYAMNNSDIERVEACFVPWMSIFSACGKHKYAAELKRYLEDVHFRYPEGLKKAIRANILCNPTGKKGKFRGIDWLVEHNNLYVKRIYGGKYSNHTKSHIIDQSHLIACNSKQCSA</sequence>
<reference evidence="1 2" key="1">
    <citation type="journal article" date="2021" name="Appl. Environ. Microbiol.">
        <title>Genetic linkage and physical mapping for an oyster mushroom Pleurotus cornucopiae and QTL analysis for the trait cap color.</title>
        <authorList>
            <person name="Zhang Y."/>
            <person name="Gao W."/>
            <person name="Sonnenberg A."/>
            <person name="Chen Q."/>
            <person name="Zhang J."/>
            <person name="Huang C."/>
        </authorList>
    </citation>
    <scope>NUCLEOTIDE SEQUENCE [LARGE SCALE GENOMIC DNA]</scope>
    <source>
        <strain evidence="1">CCMSSC00406</strain>
    </source>
</reference>
<protein>
    <submittedName>
        <fullName evidence="1">Uncharacterized protein</fullName>
    </submittedName>
</protein>
<name>A0ACB7INL4_PLECO</name>
<proteinExistence type="predicted"/>
<keyword evidence="2" id="KW-1185">Reference proteome</keyword>
<dbReference type="EMBL" id="WQMT02000009">
    <property type="protein sequence ID" value="KAG9219446.1"/>
    <property type="molecule type" value="Genomic_DNA"/>
</dbReference>
<comment type="caution">
    <text evidence="1">The sequence shown here is derived from an EMBL/GenBank/DDBJ whole genome shotgun (WGS) entry which is preliminary data.</text>
</comment>
<dbReference type="Proteomes" id="UP000824881">
    <property type="component" value="Unassembled WGS sequence"/>
</dbReference>
<accession>A0ACB7INL4</accession>
<evidence type="ECO:0000313" key="2">
    <source>
        <dbReference type="Proteomes" id="UP000824881"/>
    </source>
</evidence>
<organism evidence="1 2">
    <name type="scientific">Pleurotus cornucopiae</name>
    <name type="common">Cornucopia mushroom</name>
    <dbReference type="NCBI Taxonomy" id="5321"/>
    <lineage>
        <taxon>Eukaryota</taxon>
        <taxon>Fungi</taxon>
        <taxon>Dikarya</taxon>
        <taxon>Basidiomycota</taxon>
        <taxon>Agaricomycotina</taxon>
        <taxon>Agaricomycetes</taxon>
        <taxon>Agaricomycetidae</taxon>
        <taxon>Agaricales</taxon>
        <taxon>Pleurotineae</taxon>
        <taxon>Pleurotaceae</taxon>
        <taxon>Pleurotus</taxon>
    </lineage>
</organism>
<gene>
    <name evidence="1" type="ORF">CCMSSC00406_0005340</name>
</gene>
<evidence type="ECO:0000313" key="1">
    <source>
        <dbReference type="EMBL" id="KAG9219446.1"/>
    </source>
</evidence>